<evidence type="ECO:0000313" key="1">
    <source>
        <dbReference type="EMBL" id="RMX07281.1"/>
    </source>
</evidence>
<name>A0A3M6QWM1_9BURK</name>
<protein>
    <submittedName>
        <fullName evidence="1">CopG family transcriptional regulator</fullName>
    </submittedName>
</protein>
<dbReference type="AlphaFoldDB" id="A0A3M6QWM1"/>
<organism evidence="1 2">
    <name type="scientific">Allofranklinella schreckenbergeri</name>
    <dbReference type="NCBI Taxonomy" id="1076744"/>
    <lineage>
        <taxon>Bacteria</taxon>
        <taxon>Pseudomonadati</taxon>
        <taxon>Pseudomonadota</taxon>
        <taxon>Betaproteobacteria</taxon>
        <taxon>Burkholderiales</taxon>
        <taxon>Comamonadaceae</taxon>
        <taxon>Allofranklinella</taxon>
    </lineage>
</organism>
<reference evidence="1 2" key="1">
    <citation type="submission" date="2018-10" db="EMBL/GenBank/DDBJ databases">
        <title>Comamonadaceae CDC group NO-1 genome sequencing and assembly.</title>
        <authorList>
            <person name="Bernier A.-M."/>
            <person name="Bernard K."/>
        </authorList>
    </citation>
    <scope>NUCLEOTIDE SEQUENCE [LARGE SCALE GENOMIC DNA]</scope>
    <source>
        <strain evidence="1 2">NML180581</strain>
    </source>
</reference>
<evidence type="ECO:0000313" key="2">
    <source>
        <dbReference type="Proteomes" id="UP000281171"/>
    </source>
</evidence>
<dbReference type="EMBL" id="RDQK01000022">
    <property type="protein sequence ID" value="RMX07281.1"/>
    <property type="molecule type" value="Genomic_DNA"/>
</dbReference>
<proteinExistence type="predicted"/>
<gene>
    <name evidence="1" type="ORF">EBQ24_09305</name>
</gene>
<dbReference type="RefSeq" id="WP_122248637.1">
    <property type="nucleotide sequence ID" value="NZ_RDQK01000022.1"/>
</dbReference>
<comment type="caution">
    <text evidence="1">The sequence shown here is derived from an EMBL/GenBank/DDBJ whole genome shotgun (WGS) entry which is preliminary data.</text>
</comment>
<sequence length="75" mass="8311">MSKITLCGDEVTQAFVEQAARASGMGKGRRVAESIRRHAGRQWPREVLALVGQFADFPLREPWQAGAQDTPRIGF</sequence>
<dbReference type="Proteomes" id="UP000281171">
    <property type="component" value="Unassembled WGS sequence"/>
</dbReference>
<accession>A0A3M6QWM1</accession>